<dbReference type="SUPFAM" id="SSF55486">
    <property type="entry name" value="Metalloproteases ('zincins'), catalytic domain"/>
    <property type="match status" value="1"/>
</dbReference>
<organism evidence="2 3">
    <name type="scientific">Halapricum desulfuricans</name>
    <dbReference type="NCBI Taxonomy" id="2841257"/>
    <lineage>
        <taxon>Archaea</taxon>
        <taxon>Methanobacteriati</taxon>
        <taxon>Methanobacteriota</taxon>
        <taxon>Stenosarchaea group</taxon>
        <taxon>Halobacteria</taxon>
        <taxon>Halobacteriales</taxon>
        <taxon>Haloarculaceae</taxon>
        <taxon>Halapricum</taxon>
    </lineage>
</organism>
<dbReference type="GO" id="GO:0008237">
    <property type="term" value="F:metallopeptidase activity"/>
    <property type="evidence" value="ECO:0007669"/>
    <property type="project" value="UniProtKB-KW"/>
</dbReference>
<sequence>MQRAHVVGFLVLSGLFALLLFSSPLTPQTQTPTHTCVDPRADIAIQNGISVPRADANISGNADYDRNTQTLTITYRNLSSDADFWVDLSTTHLDRGIRITNTTGFTNLSSDNAYSFHWTGATPRPQITLTVNHQPAPRETDHEYAATPNWAFFPIPSHSLPTNLSFTGAGFIGDQFMLAGPNTVYSATAGCQEIRLVVPEAADLSESPERITAALVSASRQFDAGPRYSHVNAYAVTDPIRHGGAATTHEFWVHDAATFDFDSEFRSGMIPSNTWLHEYTHTRQLFVTHSTVRTGAQMAWFVEASATYYAAELPTRQPSTGPCEYTHYFRELSRTRIGPVVLSNYSRWGPYEQGPYRKGAVVLSALDQRIRADTDGKRTLDDVIYQMNMHNGTVTYTDFTRIVENVTGTSYNTWLDAHVTTSAYPEPGLRRDACRRHLLIQQLFDPNQGRAAILMALLFIAVVGYTLYQWRQLQRE</sequence>
<keyword evidence="1" id="KW-0812">Transmembrane</keyword>
<name>A0A897P0G3_9EURY</name>
<keyword evidence="1" id="KW-0472">Membrane</keyword>
<keyword evidence="3" id="KW-1185">Reference proteome</keyword>
<dbReference type="Gene3D" id="1.10.390.10">
    <property type="entry name" value="Neutral Protease Domain 2"/>
    <property type="match status" value="1"/>
</dbReference>
<evidence type="ECO:0000313" key="3">
    <source>
        <dbReference type="Proteomes" id="UP000663292"/>
    </source>
</evidence>
<evidence type="ECO:0000256" key="1">
    <source>
        <dbReference type="SAM" id="Phobius"/>
    </source>
</evidence>
<keyword evidence="1" id="KW-1133">Transmembrane helix</keyword>
<dbReference type="GeneID" id="68859440"/>
<dbReference type="GO" id="GO:0006508">
    <property type="term" value="P:proteolysis"/>
    <property type="evidence" value="ECO:0007669"/>
    <property type="project" value="UniProtKB-KW"/>
</dbReference>
<dbReference type="InterPro" id="IPR027268">
    <property type="entry name" value="Peptidase_M4/M1_CTD_sf"/>
</dbReference>
<keyword evidence="2" id="KW-0482">Metalloprotease</keyword>
<dbReference type="AlphaFoldDB" id="A0A897P0G3"/>
<proteinExistence type="predicted"/>
<geneLocation type="plasmid" evidence="2 3">
    <name>pHSR-Est01</name>
</geneLocation>
<reference evidence="2 3" key="1">
    <citation type="submission" date="2020-11" db="EMBL/GenBank/DDBJ databases">
        <title>Carbohydrate-dependent, anaerobic sulfur respiration: A novel catabolism in halophilic archaea.</title>
        <authorList>
            <person name="Sorokin D.Y."/>
            <person name="Messina E."/>
            <person name="Smedile F."/>
            <person name="La Cono V."/>
            <person name="Hallsworth J.E."/>
            <person name="Yakimov M.M."/>
        </authorList>
    </citation>
    <scope>NUCLEOTIDE SEQUENCE [LARGE SCALE GENOMIC DNA]</scope>
    <source>
        <strain evidence="2 3">HSR-Est</strain>
        <plasmid evidence="2 3">pHSR-Est01</plasmid>
    </source>
</reference>
<feature type="transmembrane region" description="Helical" evidence="1">
    <location>
        <begin position="451"/>
        <end position="468"/>
    </location>
</feature>
<gene>
    <name evidence="2" type="ORF">HSEST_3055</name>
</gene>
<protein>
    <submittedName>
        <fullName evidence="2">Putative metalloprotease, contains C-terminal PDZ domain</fullName>
    </submittedName>
</protein>
<dbReference type="RefSeq" id="WP_229123122.1">
    <property type="nucleotide sequence ID" value="NZ_CP064792.1"/>
</dbReference>
<evidence type="ECO:0000313" key="2">
    <source>
        <dbReference type="EMBL" id="QSG16319.1"/>
    </source>
</evidence>
<dbReference type="EMBL" id="CP064792">
    <property type="protein sequence ID" value="QSG16319.1"/>
    <property type="molecule type" value="Genomic_DNA"/>
</dbReference>
<dbReference type="Proteomes" id="UP000663292">
    <property type="component" value="Plasmid pHSR-Est01"/>
</dbReference>
<keyword evidence="2" id="KW-0614">Plasmid</keyword>
<keyword evidence="2" id="KW-0645">Protease</keyword>
<keyword evidence="2" id="KW-0378">Hydrolase</keyword>
<accession>A0A897P0G3</accession>